<sequence>MAWLGEPVEALEQLDAAPFGPRTRKDEVEEGLFAHRRDLFSSLDLVFFDTTSIYFEGAGGRTLGRFGNSKDQRPDRHQMVVGAVLDEHGVPIASELWPGNTADVTTLVPVVDRLRSRFGIDELCVVGDRGMVSAHTIDELGAEGRTCH</sequence>
<dbReference type="GO" id="GO:0006313">
    <property type="term" value="P:DNA transposition"/>
    <property type="evidence" value="ECO:0007669"/>
    <property type="project" value="InterPro"/>
</dbReference>
<name>D9PGQ8_9ZZZZ</name>
<dbReference type="GO" id="GO:0004803">
    <property type="term" value="F:transposase activity"/>
    <property type="evidence" value="ECO:0007669"/>
    <property type="project" value="InterPro"/>
</dbReference>
<proteinExistence type="predicted"/>
<dbReference type="EMBL" id="ADZX01000291">
    <property type="protein sequence ID" value="EFK97260.1"/>
    <property type="molecule type" value="Genomic_DNA"/>
</dbReference>
<feature type="domain" description="Transposase IS4-like" evidence="1">
    <location>
        <begin position="44"/>
        <end position="141"/>
    </location>
</feature>
<reference evidence="2" key="1">
    <citation type="submission" date="2010-07" db="EMBL/GenBank/DDBJ databases">
        <authorList>
            <consortium name="CONSOLIDER consortium CSD2007-00005"/>
            <person name="Guazzaroni M.-E."/>
            <person name="Richter M."/>
            <person name="Garcia-Salamanca A."/>
            <person name="Yarza P."/>
            <person name="Ferrer M."/>
        </authorList>
    </citation>
    <scope>NUCLEOTIDE SEQUENCE</scope>
</reference>
<evidence type="ECO:0000313" key="2">
    <source>
        <dbReference type="EMBL" id="EFK97260.1"/>
    </source>
</evidence>
<dbReference type="PANTHER" id="PTHR34614">
    <property type="match status" value="1"/>
</dbReference>
<evidence type="ECO:0000259" key="1">
    <source>
        <dbReference type="Pfam" id="PF01609"/>
    </source>
</evidence>
<organism evidence="2">
    <name type="scientific">sediment metagenome</name>
    <dbReference type="NCBI Taxonomy" id="749907"/>
    <lineage>
        <taxon>unclassified sequences</taxon>
        <taxon>metagenomes</taxon>
        <taxon>ecological metagenomes</taxon>
    </lineage>
</organism>
<accession>D9PGQ8</accession>
<dbReference type="PANTHER" id="PTHR34614:SF2">
    <property type="entry name" value="TRANSPOSASE IS4-LIKE DOMAIN-CONTAINING PROTEIN"/>
    <property type="match status" value="1"/>
</dbReference>
<gene>
    <name evidence="2" type="ORF">LDC_0705</name>
</gene>
<protein>
    <submittedName>
        <fullName evidence="2">Transposase, IS4 family protein</fullName>
    </submittedName>
</protein>
<dbReference type="InterPro" id="IPR002559">
    <property type="entry name" value="Transposase_11"/>
</dbReference>
<reference evidence="2" key="2">
    <citation type="journal article" date="2011" name="Microb. Ecol.">
        <title>Taxonomic and Functional Metagenomic Profiling of the Microbial Community in the Anoxic Sediment of a Sub-saline Shallow Lake (Laguna de Carrizo, Central Spain).</title>
        <authorList>
            <person name="Ferrer M."/>
            <person name="Guazzaroni M.E."/>
            <person name="Richter M."/>
            <person name="Garcia-Salamanca A."/>
            <person name="Yarza P."/>
            <person name="Suarez-Suarez A."/>
            <person name="Solano J."/>
            <person name="Alcaide M."/>
            <person name="van Dillewijn P."/>
            <person name="Molina-Henares M.A."/>
            <person name="Lopez-Cortes N."/>
            <person name="Al-Ramahi Y."/>
            <person name="Guerrero C."/>
            <person name="Acosta A."/>
            <person name="de Eugenio L.I."/>
            <person name="Martinez V."/>
            <person name="Marques S."/>
            <person name="Rojo F."/>
            <person name="Santero E."/>
            <person name="Genilloud O."/>
            <person name="Perez-Perez J."/>
            <person name="Rossello-Mora R."/>
            <person name="Ramos J.L."/>
        </authorList>
    </citation>
    <scope>NUCLEOTIDE SEQUENCE</scope>
</reference>
<comment type="caution">
    <text evidence="2">The sequence shown here is derived from an EMBL/GenBank/DDBJ whole genome shotgun (WGS) entry which is preliminary data.</text>
</comment>
<dbReference type="Pfam" id="PF01609">
    <property type="entry name" value="DDE_Tnp_1"/>
    <property type="match status" value="1"/>
</dbReference>
<feature type="non-terminal residue" evidence="2">
    <location>
        <position position="148"/>
    </location>
</feature>
<dbReference type="AlphaFoldDB" id="D9PGQ8"/>
<dbReference type="GO" id="GO:0003677">
    <property type="term" value="F:DNA binding"/>
    <property type="evidence" value="ECO:0007669"/>
    <property type="project" value="InterPro"/>
</dbReference>